<proteinExistence type="predicted"/>
<dbReference type="EMBL" id="JADBGQ010000008">
    <property type="protein sequence ID" value="KAG5385088.1"/>
    <property type="molecule type" value="Genomic_DNA"/>
</dbReference>
<reference evidence="1 2" key="1">
    <citation type="submission" date="2021-03" db="EMBL/GenBank/DDBJ databases">
        <authorList>
            <person name="King G.J."/>
            <person name="Bancroft I."/>
            <person name="Baten A."/>
            <person name="Bloomfield J."/>
            <person name="Borpatragohain P."/>
            <person name="He Z."/>
            <person name="Irish N."/>
            <person name="Irwin J."/>
            <person name="Liu K."/>
            <person name="Mauleon R.P."/>
            <person name="Moore J."/>
            <person name="Morris R."/>
            <person name="Ostergaard L."/>
            <person name="Wang B."/>
            <person name="Wells R."/>
        </authorList>
    </citation>
    <scope>NUCLEOTIDE SEQUENCE [LARGE SCALE GENOMIC DNA]</scope>
    <source>
        <strain evidence="1">R-o-18</strain>
        <tissue evidence="1">Leaf</tissue>
    </source>
</reference>
<sequence>MDSAFRAGRCGDAMEQFGDMSIQVGRSRSSVERKALSNPQMTKAMKINEANAGFYALVVTLRNMVLPLGTDHPGFHKRASKFPDEQWDPMFTVSLAQKNHHPQQFQTKGPANVPPDGIRFPKSCVFNTPLYEQ</sequence>
<accession>A0ABQ7LEY1</accession>
<protein>
    <submittedName>
        <fullName evidence="1">Uncharacterized protein</fullName>
    </submittedName>
</protein>
<organism evidence="1 2">
    <name type="scientific">Brassica rapa subsp. trilocularis</name>
    <dbReference type="NCBI Taxonomy" id="1813537"/>
    <lineage>
        <taxon>Eukaryota</taxon>
        <taxon>Viridiplantae</taxon>
        <taxon>Streptophyta</taxon>
        <taxon>Embryophyta</taxon>
        <taxon>Tracheophyta</taxon>
        <taxon>Spermatophyta</taxon>
        <taxon>Magnoliopsida</taxon>
        <taxon>eudicotyledons</taxon>
        <taxon>Gunneridae</taxon>
        <taxon>Pentapetalae</taxon>
        <taxon>rosids</taxon>
        <taxon>malvids</taxon>
        <taxon>Brassicales</taxon>
        <taxon>Brassicaceae</taxon>
        <taxon>Brassiceae</taxon>
        <taxon>Brassica</taxon>
    </lineage>
</organism>
<evidence type="ECO:0000313" key="2">
    <source>
        <dbReference type="Proteomes" id="UP000823674"/>
    </source>
</evidence>
<comment type="caution">
    <text evidence="1">The sequence shown here is derived from an EMBL/GenBank/DDBJ whole genome shotgun (WGS) entry which is preliminary data.</text>
</comment>
<name>A0ABQ7LEY1_BRACM</name>
<evidence type="ECO:0000313" key="1">
    <source>
        <dbReference type="EMBL" id="KAG5385088.1"/>
    </source>
</evidence>
<gene>
    <name evidence="1" type="primary">A09p047130.1_BraROA</name>
    <name evidence="1" type="ORF">IGI04_036558</name>
</gene>
<feature type="non-terminal residue" evidence="1">
    <location>
        <position position="133"/>
    </location>
</feature>
<dbReference type="Proteomes" id="UP000823674">
    <property type="component" value="Chromosome A09"/>
</dbReference>
<keyword evidence="2" id="KW-1185">Reference proteome</keyword>